<dbReference type="InterPro" id="IPR044998">
    <property type="entry name" value="Timeless"/>
</dbReference>
<dbReference type="Proteomes" id="UP000823046">
    <property type="component" value="Unassembled WGS sequence"/>
</dbReference>
<sequence>ERNFRSTSHEESIFLYALEDSLLLIELLKKLGGATKVSVSNVKTGQKIDLDDIHTDDEEEENISAVHGRLKTLTVKDIIGNFVDGKIVYNCMKLLSKYKVNEIATTATLIYFLTLLKDYAPHVVCIFFDLKYFLVFRNILNDKSLSKSSSLSTCLVDFAESILDVFFNLWESNSFLPIELFFGKHGTSAFTPSSEEYLRSIWTNYEEGQDSFFLTRVKEGMHLVDIQNEIRAQRRKKKTSWTTEKDEDLLRLFEIFQEDEEYLKKLSQIIGRSKQSIYQRLLELQRIQRTDSEEGDEEGKFSSAEAAIYSQHFISLAKAILNFKLLYTTQSEEWKSLYSEHLLLREIQNNFQDVFDTRRILGETSSLQNSDNALQVEDASSLPLEWLDFYEYKEVMKACGAHQTQDQAQWRIPTQISQTELQQRISLFGKLIEETVEALILHLAEEEKKEKQRTLKHSTLTKSKATFSFSSQSVAKAVLAEAMDVLQILISKATEANGWPFGTSALEELSKNEDIHYLLKTLGAIPPTEVMSVWTFHSPLQWEILKDRKNVLEAFIAMPHSELHVLLHETHTQPQEGWM</sequence>
<dbReference type="PANTHER" id="PTHR22940">
    <property type="entry name" value="TIMEOUT/TIMELESS-2"/>
    <property type="match status" value="1"/>
</dbReference>
<dbReference type="EMBL" id="JADAQX010000061">
    <property type="protein sequence ID" value="KAF8822359.1"/>
    <property type="molecule type" value="Genomic_DNA"/>
</dbReference>
<evidence type="ECO:0000313" key="2">
    <source>
        <dbReference type="Proteomes" id="UP000823046"/>
    </source>
</evidence>
<gene>
    <name evidence="1" type="ORF">IE077_003937</name>
</gene>
<keyword evidence="2" id="KW-1185">Reference proteome</keyword>
<name>A0ABQ7JEP7_9APIC</name>
<evidence type="ECO:0000313" key="1">
    <source>
        <dbReference type="EMBL" id="KAF8822359.1"/>
    </source>
</evidence>
<comment type="caution">
    <text evidence="1">The sequence shown here is derived from an EMBL/GenBank/DDBJ whole genome shotgun (WGS) entry which is preliminary data.</text>
</comment>
<accession>A0ABQ7JEP7</accession>
<feature type="non-terminal residue" evidence="1">
    <location>
        <position position="1"/>
    </location>
</feature>
<organism evidence="1 2">
    <name type="scientific">Cardiosporidium cionae</name>
    <dbReference type="NCBI Taxonomy" id="476202"/>
    <lineage>
        <taxon>Eukaryota</taxon>
        <taxon>Sar</taxon>
        <taxon>Alveolata</taxon>
        <taxon>Apicomplexa</taxon>
        <taxon>Aconoidasida</taxon>
        <taxon>Nephromycida</taxon>
        <taxon>Cardiosporidium</taxon>
    </lineage>
</organism>
<proteinExistence type="predicted"/>
<reference evidence="1 2" key="1">
    <citation type="journal article" date="2020" name="bioRxiv">
        <title>Metabolic contributions of an alphaproteobacterial endosymbiont in the apicomplexan Cardiosporidium cionae.</title>
        <authorList>
            <person name="Hunter E.S."/>
            <person name="Paight C.J."/>
            <person name="Lane C.E."/>
        </authorList>
    </citation>
    <scope>NUCLEOTIDE SEQUENCE [LARGE SCALE GENOMIC DNA]</scope>
    <source>
        <strain evidence="1">ESH_2018</strain>
    </source>
</reference>
<feature type="non-terminal residue" evidence="1">
    <location>
        <position position="579"/>
    </location>
</feature>
<protein>
    <submittedName>
        <fullName evidence="1">Uncharacterized protein</fullName>
    </submittedName>
</protein>
<dbReference type="PANTHER" id="PTHR22940:SF4">
    <property type="entry name" value="PROTEIN TIMELESS HOMOLOG"/>
    <property type="match status" value="1"/>
</dbReference>